<feature type="region of interest" description="Disordered" evidence="1">
    <location>
        <begin position="328"/>
        <end position="351"/>
    </location>
</feature>
<feature type="region of interest" description="Disordered" evidence="1">
    <location>
        <begin position="1"/>
        <end position="36"/>
    </location>
</feature>
<feature type="region of interest" description="Disordered" evidence="1">
    <location>
        <begin position="110"/>
        <end position="130"/>
    </location>
</feature>
<dbReference type="EMBL" id="JAFHKP010000011">
    <property type="protein sequence ID" value="KAG5483874.1"/>
    <property type="molecule type" value="Genomic_DNA"/>
</dbReference>
<evidence type="ECO:0000256" key="1">
    <source>
        <dbReference type="SAM" id="MobiDB-lite"/>
    </source>
</evidence>
<reference evidence="2 3" key="1">
    <citation type="submission" date="2021-02" db="EMBL/GenBank/DDBJ databases">
        <title>Leishmania (Mundinia) enrietti genome sequencing and assembly.</title>
        <authorList>
            <person name="Almutairi H."/>
            <person name="Gatherer D."/>
        </authorList>
    </citation>
    <scope>NUCLEOTIDE SEQUENCE [LARGE SCALE GENOMIC DNA]</scope>
    <source>
        <strain evidence="2">CUR178</strain>
    </source>
</reference>
<evidence type="ECO:0000313" key="2">
    <source>
        <dbReference type="EMBL" id="KAG5483874.1"/>
    </source>
</evidence>
<dbReference type="GeneID" id="94174032"/>
<gene>
    <name evidence="2" type="ORF">CUR178_06871</name>
</gene>
<dbReference type="KEGG" id="lenr:94174032"/>
<organism evidence="2 3">
    <name type="scientific">Leishmania enriettii</name>
    <dbReference type="NCBI Taxonomy" id="5663"/>
    <lineage>
        <taxon>Eukaryota</taxon>
        <taxon>Discoba</taxon>
        <taxon>Euglenozoa</taxon>
        <taxon>Kinetoplastea</taxon>
        <taxon>Metakinetoplastina</taxon>
        <taxon>Trypanosomatida</taxon>
        <taxon>Trypanosomatidae</taxon>
        <taxon>Leishmaniinae</taxon>
        <taxon>Leishmania</taxon>
    </lineage>
</organism>
<feature type="compositionally biased region" description="Low complexity" evidence="1">
    <location>
        <begin position="110"/>
        <end position="128"/>
    </location>
</feature>
<keyword evidence="3" id="KW-1185">Reference proteome</keyword>
<dbReference type="OrthoDB" id="263975at2759"/>
<dbReference type="RefSeq" id="XP_067694935.1">
    <property type="nucleotide sequence ID" value="XM_067838522.1"/>
</dbReference>
<name>A0A836KQJ5_LEIEN</name>
<evidence type="ECO:0000313" key="3">
    <source>
        <dbReference type="Proteomes" id="UP000674179"/>
    </source>
</evidence>
<dbReference type="AlphaFoldDB" id="A0A836KQJ5"/>
<comment type="caution">
    <text evidence="2">The sequence shown here is derived from an EMBL/GenBank/DDBJ whole genome shotgun (WGS) entry which is preliminary data.</text>
</comment>
<accession>A0A836KQJ5</accession>
<feature type="compositionally biased region" description="Low complexity" evidence="1">
    <location>
        <begin position="22"/>
        <end position="36"/>
    </location>
</feature>
<dbReference type="Proteomes" id="UP000674179">
    <property type="component" value="Chromosome 11"/>
</dbReference>
<proteinExistence type="predicted"/>
<protein>
    <submittedName>
        <fullName evidence="2">Uncharacterized protein</fullName>
    </submittedName>
</protein>
<sequence length="676" mass="72029">MQRPACSAHRGAQRRGGNVHCSANNSNGTRSSSGSAAADSLNVWLNTRLLDSTAQILTAQPADPLRVLSVRFSIEAVLAATYPATSPPMGEKELEVEGVGGPSGVIGAAPASGGAKSSVSNSSSPKAKLPIVTDSGTASAETAEHLIEQSWVRRRLQPYGLYAVARCTFSCPPLRLPTDAPSRFGVGTSPVGSADGRDTATAETAYAAARPTLSQWMDIFALLHRQSRMSFSELAAEATHWDAQSKGAAVVPPVDYRAAEEIPTSEVVLCVMTMVEEHLRRAECGGAASGAARPPRLCRRLQISVRLLALQLLAAFVDLQDSAESTQCGSGSAGAFGQEQEYDVDGSNRDDRETRAGELEVCHITRGVYLLSAHQLDELHQWLHCCLRKMITSPDSALAASSTVADGSNVCGGGSSEAADVGAGSPLEDLQSRATAYMTRILGTPARGRTAPASVLGMMSLDTFVAFMERLASVVVAHQQTALAMGIALSARLPPRSTASTGKAQLPAWVLEHVGKCADAVVQQQSALRDGAMPDLISSTVPLAWRAYVNQISELLAPFQRDVLARLSREQRGEKQRGISDERILRELRRRLLSWAKEAEYRDANAQERPTANDSSSGVLAAEVVSAWVSHVFEAYTVTLYPNRGIRTHTDMDNTLVVTRGGRMCTAVSGHVETEE</sequence>